<dbReference type="RefSeq" id="WP_168136005.1">
    <property type="nucleotide sequence ID" value="NZ_JAAVJH010000018.1"/>
</dbReference>
<organism evidence="1 2">
    <name type="scientific">Sphingomonas corticis</name>
    <dbReference type="NCBI Taxonomy" id="2722791"/>
    <lineage>
        <taxon>Bacteria</taxon>
        <taxon>Pseudomonadati</taxon>
        <taxon>Pseudomonadota</taxon>
        <taxon>Alphaproteobacteria</taxon>
        <taxon>Sphingomonadales</taxon>
        <taxon>Sphingomonadaceae</taxon>
        <taxon>Sphingomonas</taxon>
    </lineage>
</organism>
<accession>A0ABX1CR96</accession>
<dbReference type="EMBL" id="JAAVJH010000018">
    <property type="protein sequence ID" value="NJR80451.1"/>
    <property type="molecule type" value="Genomic_DNA"/>
</dbReference>
<dbReference type="Proteomes" id="UP000732399">
    <property type="component" value="Unassembled WGS sequence"/>
</dbReference>
<protein>
    <submittedName>
        <fullName evidence="1">Uncharacterized protein</fullName>
    </submittedName>
</protein>
<evidence type="ECO:0000313" key="1">
    <source>
        <dbReference type="EMBL" id="NJR80451.1"/>
    </source>
</evidence>
<keyword evidence="2" id="KW-1185">Reference proteome</keyword>
<name>A0ABX1CR96_9SPHN</name>
<evidence type="ECO:0000313" key="2">
    <source>
        <dbReference type="Proteomes" id="UP000732399"/>
    </source>
</evidence>
<comment type="caution">
    <text evidence="1">The sequence shown here is derived from an EMBL/GenBank/DDBJ whole genome shotgun (WGS) entry which is preliminary data.</text>
</comment>
<proteinExistence type="predicted"/>
<reference evidence="1 2" key="1">
    <citation type="submission" date="2020-03" db="EMBL/GenBank/DDBJ databases">
        <authorList>
            <person name="Wang L."/>
            <person name="He N."/>
            <person name="Li Y."/>
            <person name="Fang Y."/>
            <person name="Zhang F."/>
        </authorList>
    </citation>
    <scope>NUCLEOTIDE SEQUENCE [LARGE SCALE GENOMIC DNA]</scope>
    <source>
        <strain evidence="1 2">36D10-4-7</strain>
    </source>
</reference>
<sequence>MKIENGRRVPLEIEGVFSGLAGVRGPFVSFIPNRVGKRADAARGGILDGKPVTLNPMKDPTGPFWTSRFEVLA</sequence>
<gene>
    <name evidence="1" type="ORF">HBH26_17880</name>
</gene>